<evidence type="ECO:0008006" key="6">
    <source>
        <dbReference type="Google" id="ProtNLM"/>
    </source>
</evidence>
<feature type="region of interest" description="Disordered" evidence="2">
    <location>
        <begin position="1350"/>
        <end position="1502"/>
    </location>
</feature>
<feature type="region of interest" description="Disordered" evidence="2">
    <location>
        <begin position="1011"/>
        <end position="1035"/>
    </location>
</feature>
<keyword evidence="3" id="KW-0812">Transmembrane</keyword>
<gene>
    <name evidence="4" type="ordered locus">Sinac_7538</name>
</gene>
<keyword evidence="3" id="KW-1133">Transmembrane helix</keyword>
<dbReference type="STRING" id="886293.Sinac_7538"/>
<dbReference type="eggNOG" id="COG0419">
    <property type="taxonomic scope" value="Bacteria"/>
</dbReference>
<feature type="coiled-coil region" evidence="1">
    <location>
        <begin position="729"/>
        <end position="830"/>
    </location>
</feature>
<organism evidence="4 5">
    <name type="scientific">Singulisphaera acidiphila (strain ATCC BAA-1392 / DSM 18658 / VKM B-2454 / MOB10)</name>
    <dbReference type="NCBI Taxonomy" id="886293"/>
    <lineage>
        <taxon>Bacteria</taxon>
        <taxon>Pseudomonadati</taxon>
        <taxon>Planctomycetota</taxon>
        <taxon>Planctomycetia</taxon>
        <taxon>Isosphaerales</taxon>
        <taxon>Isosphaeraceae</taxon>
        <taxon>Singulisphaera</taxon>
    </lineage>
</organism>
<keyword evidence="3" id="KW-0472">Membrane</keyword>
<name>L0DT76_SINAD</name>
<evidence type="ECO:0000256" key="2">
    <source>
        <dbReference type="SAM" id="MobiDB-lite"/>
    </source>
</evidence>
<evidence type="ECO:0000256" key="1">
    <source>
        <dbReference type="SAM" id="Coils"/>
    </source>
</evidence>
<proteinExistence type="predicted"/>
<feature type="transmembrane region" description="Helical" evidence="3">
    <location>
        <begin position="90"/>
        <end position="109"/>
    </location>
</feature>
<evidence type="ECO:0000313" key="5">
    <source>
        <dbReference type="Proteomes" id="UP000010798"/>
    </source>
</evidence>
<dbReference type="EMBL" id="CP003364">
    <property type="protein sequence ID" value="AGA31571.1"/>
    <property type="molecule type" value="Genomic_DNA"/>
</dbReference>
<dbReference type="Proteomes" id="UP000010798">
    <property type="component" value="Chromosome"/>
</dbReference>
<sequence>MPCWRVAVPSHAMAQIPKGLPAMAQVTTPARTASPPLPSAIRRLLGQIDRRLRAGSVLRGLGTTALVAALGAVLGMAADFVWVLPLTVRWGIWIVWLAAVGWSLVSRVIGPLVRRADPLELAALAERAEPSLGERLTAVVGLLGRSGRPNGSNEMIAALANAASAYAGLMDPSRLVSLRGSAYRLCLGGLVLALVVVPGLIRPDPFAALARRFVAPWADLDRVGRYVLTVAPGDGTAALGADLPVTAQVRPRYGQQPAPASAWLEWTEEGRGGTRRVAMPETESLGPRSPSGARAFSVTLPRLAGSLQYRIISGSAVSRSFRIKAIEPPSVVAVEARVEPPAYTGLPPTLARDSGRIEAWEGSRITLGVSVSRPVVAVEVGWPKRLKPVAAVLGPDRKRASATLVAEESGPYTLSLRDEQGLPGSLEPLRRLVVRPDAPPVVAVQGPAAMTESGPEDTLRVAVSARDDVGVASVELHYAIQRGGSEASVAAEGGEKGHVDAAVKGLGTRSARGEAFLSFGPLGLRPGDTLSYRVRVADNRPAPRGPNVVWSPAGTLTIVASAESLQARQARAERKAFQAKLDALKASNAENRKETEQLRYAADAVQRGNGQWDRDRQQALTRREAEARGVSDRLQLLARELAADPRFGPLARPTRQIAEVEAEASRAMLEQARGQADPARRLNDLRQADSRLAAVASRLDDLQRRFDAQARGEAELQQLRALASREAALADQAADKAADRSQLDRLQAEQAAVQKELDALLKNSPTLRADVLAAQADEAESLARRARDLAARQREEARRSTDLSAQGKQLKELAEAQRALEDDARRLALEVDPPLAESGRGRLNTDPVHQAAEPIERGDLDQARQRLENAESELRRLVRDLEDIPEDSRALAYRLARRQDVLGMQVGEAIRENKPAQSEPTAEEKNALAKSLAPLLERQAEIARLAETIQKPKDAAADSEAAKRFPADAARAAVQSTARAVEALKTAKPREIDERQNEARRDLRRLADQLPDAWRRQEPGRRQLDEARRRSEEVARDLERHLRETAPHPGRPHDPNRAAEDLANRLAALAPIQAKVADALAKGTLESEPRLEPQRERAARSARALADALKEIAAKKDSSSSPLAARQALRDALPAAQLEARATLDRLQQKMEGRVPADDLAAELVADQRALQEWAPKPVDRAAEAADQRRIATALRALPAPDAPVEQAEAVRQAEQAARALADPDPNHAPREAVSKAVEAARALADRLSGWPALKPDVPAAPADRELEIGAKQVEAAAQLARRERLLRERLQTILGERAEPQQALSQEAAALGRDLTGLGERARPLSPRAHGPAHEAAQLLGEQAPRAMDQGADQLAKGQSAAARDSQRRAAEIAERGAQQAEDLAASLRADRPADSQPTPGRPASHGPLDAAREAMRQAARQLEQARDPAQGRQAAQDAQQSLNQAAQDLNAAAKHAAAIQGQGEEPGPAESALADQGEPGPGDPQGRNRDPKGAVAAPGTLDLSELKTLIQSKTGRAWGELPGHLRTEILQMSQRRYRDDYARLIQLYFQEIATGDSPRP</sequence>
<dbReference type="RefSeq" id="WP_015250635.1">
    <property type="nucleotide sequence ID" value="NC_019892.1"/>
</dbReference>
<keyword evidence="5" id="KW-1185">Reference proteome</keyword>
<dbReference type="HOGENOM" id="CLU_245866_0_0_0"/>
<feature type="coiled-coil region" evidence="1">
    <location>
        <begin position="567"/>
        <end position="594"/>
    </location>
</feature>
<protein>
    <recommendedName>
        <fullName evidence="6">DUF4175 family protein</fullName>
    </recommendedName>
</protein>
<accession>L0DT76</accession>
<dbReference type="KEGG" id="saci:Sinac_7538"/>
<feature type="compositionally biased region" description="Basic and acidic residues" evidence="2">
    <location>
        <begin position="1366"/>
        <end position="1376"/>
    </location>
</feature>
<reference evidence="4 5" key="1">
    <citation type="submission" date="2012-02" db="EMBL/GenBank/DDBJ databases">
        <title>Complete sequence of chromosome of Singulisphaera acidiphila DSM 18658.</title>
        <authorList>
            <consortium name="US DOE Joint Genome Institute (JGI-PGF)"/>
            <person name="Lucas S."/>
            <person name="Copeland A."/>
            <person name="Lapidus A."/>
            <person name="Glavina del Rio T."/>
            <person name="Dalin E."/>
            <person name="Tice H."/>
            <person name="Bruce D."/>
            <person name="Goodwin L."/>
            <person name="Pitluck S."/>
            <person name="Peters L."/>
            <person name="Ovchinnikova G."/>
            <person name="Chertkov O."/>
            <person name="Kyrpides N."/>
            <person name="Mavromatis K."/>
            <person name="Ivanova N."/>
            <person name="Brettin T."/>
            <person name="Detter J.C."/>
            <person name="Han C."/>
            <person name="Larimer F."/>
            <person name="Land M."/>
            <person name="Hauser L."/>
            <person name="Markowitz V."/>
            <person name="Cheng J.-F."/>
            <person name="Hugenholtz P."/>
            <person name="Woyke T."/>
            <person name="Wu D."/>
            <person name="Tindall B."/>
            <person name="Pomrenke H."/>
            <person name="Brambilla E."/>
            <person name="Klenk H.-P."/>
            <person name="Eisen J.A."/>
        </authorList>
    </citation>
    <scope>NUCLEOTIDE SEQUENCE [LARGE SCALE GENOMIC DNA]</scope>
    <source>
        <strain evidence="5">ATCC BAA-1392 / DSM 18658 / VKM B-2454 / MOB10</strain>
    </source>
</reference>
<feature type="coiled-coil region" evidence="1">
    <location>
        <begin position="860"/>
        <end position="887"/>
    </location>
</feature>
<evidence type="ECO:0000256" key="3">
    <source>
        <dbReference type="SAM" id="Phobius"/>
    </source>
</evidence>
<feature type="compositionally biased region" description="Low complexity" evidence="2">
    <location>
        <begin position="1418"/>
        <end position="1465"/>
    </location>
</feature>
<feature type="transmembrane region" description="Helical" evidence="3">
    <location>
        <begin position="182"/>
        <end position="201"/>
    </location>
</feature>
<feature type="transmembrane region" description="Helical" evidence="3">
    <location>
        <begin position="60"/>
        <end position="84"/>
    </location>
</feature>
<keyword evidence="1" id="KW-0175">Coiled coil</keyword>
<evidence type="ECO:0000313" key="4">
    <source>
        <dbReference type="EMBL" id="AGA31571.1"/>
    </source>
</evidence>